<evidence type="ECO:0008006" key="10">
    <source>
        <dbReference type="Google" id="ProtNLM"/>
    </source>
</evidence>
<keyword evidence="9" id="KW-1185">Reference proteome</keyword>
<evidence type="ECO:0000256" key="3">
    <source>
        <dbReference type="ARBA" id="ARBA00022670"/>
    </source>
</evidence>
<keyword evidence="4 7" id="KW-0732">Signal</keyword>
<dbReference type="InterPro" id="IPR033124">
    <property type="entry name" value="Ser_caboxypep_his_AS"/>
</dbReference>
<comment type="similarity">
    <text evidence="1">Belongs to the peptidase S10 family.</text>
</comment>
<dbReference type="GO" id="GO:0004185">
    <property type="term" value="F:serine-type carboxypeptidase activity"/>
    <property type="evidence" value="ECO:0007669"/>
    <property type="project" value="InterPro"/>
</dbReference>
<keyword evidence="5" id="KW-0378">Hydrolase</keyword>
<evidence type="ECO:0000256" key="2">
    <source>
        <dbReference type="ARBA" id="ARBA00022645"/>
    </source>
</evidence>
<dbReference type="PROSITE" id="PS00560">
    <property type="entry name" value="CARBOXYPEPT_SER_HIS"/>
    <property type="match status" value="1"/>
</dbReference>
<reference evidence="8" key="1">
    <citation type="journal article" date="2021" name="Mol. Ecol. Resour.">
        <title>Apolygus lucorum genome provides insights into omnivorousness and mesophyll feeding.</title>
        <authorList>
            <person name="Liu Y."/>
            <person name="Liu H."/>
            <person name="Wang H."/>
            <person name="Huang T."/>
            <person name="Liu B."/>
            <person name="Yang B."/>
            <person name="Yin L."/>
            <person name="Li B."/>
            <person name="Zhang Y."/>
            <person name="Zhang S."/>
            <person name="Jiang F."/>
            <person name="Zhang X."/>
            <person name="Ren Y."/>
            <person name="Wang B."/>
            <person name="Wang S."/>
            <person name="Lu Y."/>
            <person name="Wu K."/>
            <person name="Fan W."/>
            <person name="Wang G."/>
        </authorList>
    </citation>
    <scope>NUCLEOTIDE SEQUENCE</scope>
    <source>
        <strain evidence="8">12Hb</strain>
    </source>
</reference>
<dbReference type="SUPFAM" id="SSF53474">
    <property type="entry name" value="alpha/beta-Hydrolases"/>
    <property type="match status" value="1"/>
</dbReference>
<keyword evidence="6" id="KW-0325">Glycoprotein</keyword>
<proteinExistence type="inferred from homology"/>
<feature type="chain" id="PRO_5035929892" description="Carboxypeptidase" evidence="7">
    <location>
        <begin position="20"/>
        <end position="375"/>
    </location>
</feature>
<dbReference type="Pfam" id="PF00450">
    <property type="entry name" value="Peptidase_S10"/>
    <property type="match status" value="1"/>
</dbReference>
<evidence type="ECO:0000256" key="5">
    <source>
        <dbReference type="ARBA" id="ARBA00022801"/>
    </source>
</evidence>
<protein>
    <recommendedName>
        <fullName evidence="10">Carboxypeptidase</fullName>
    </recommendedName>
</protein>
<dbReference type="PANTHER" id="PTHR11802:SF472">
    <property type="entry name" value="SERINE CARBOXYPEPTIDASE CPVL-RELATED"/>
    <property type="match status" value="1"/>
</dbReference>
<evidence type="ECO:0000256" key="4">
    <source>
        <dbReference type="ARBA" id="ARBA00022729"/>
    </source>
</evidence>
<evidence type="ECO:0000313" key="9">
    <source>
        <dbReference type="Proteomes" id="UP000466442"/>
    </source>
</evidence>
<evidence type="ECO:0000256" key="7">
    <source>
        <dbReference type="SAM" id="SignalP"/>
    </source>
</evidence>
<evidence type="ECO:0000256" key="6">
    <source>
        <dbReference type="ARBA" id="ARBA00023180"/>
    </source>
</evidence>
<comment type="caution">
    <text evidence="8">The sequence shown here is derived from an EMBL/GenBank/DDBJ whole genome shotgun (WGS) entry which is preliminary data.</text>
</comment>
<evidence type="ECO:0000256" key="1">
    <source>
        <dbReference type="ARBA" id="ARBA00009431"/>
    </source>
</evidence>
<dbReference type="Gene3D" id="3.40.50.1820">
    <property type="entry name" value="alpha/beta hydrolase"/>
    <property type="match status" value="2"/>
</dbReference>
<sequence length="375" mass="43171">MALATVLAITLWLFSGIHCNDGPLFLTPYIEKGHIQEARRLSANQPLVESVLSYSGFLTVNKTTRNNLFFWYFPAESDDSESPVAVWLNGGPGCSSLYGALFEIGPYKLENDWVTKRDFYWTKNMHRINLRGISIGNGIIDPVNQMIHGQHQYQLGLIDEEQLNRLNFLESEIVENIRAMRWRQAAEGFKGLFWNYKGQPDNLLLNDTGFTAHYNILEPEDDSMARLVKFVNRTLVKEILHVGNLPFNDGRVSEDYLFEDMMKSVLPWFLEILSNYDVLLYSGQLDIILPYPTQENFLRKMPWTGSIAYRNAPRKIWRVGKDIAGYTKTLYHKSGSKHLHFTHILVRSAGHVVPKDQPKAAFDMITRFTSEKNPF</sequence>
<dbReference type="EMBL" id="WIXP02000015">
    <property type="protein sequence ID" value="KAF6199376.1"/>
    <property type="molecule type" value="Genomic_DNA"/>
</dbReference>
<keyword evidence="2" id="KW-0121">Carboxypeptidase</keyword>
<name>A0A8S9WU71_APOLU</name>
<feature type="signal peptide" evidence="7">
    <location>
        <begin position="1"/>
        <end position="19"/>
    </location>
</feature>
<dbReference type="Proteomes" id="UP000466442">
    <property type="component" value="Unassembled WGS sequence"/>
</dbReference>
<organism evidence="8 9">
    <name type="scientific">Apolygus lucorum</name>
    <name type="common">Small green plant bug</name>
    <name type="synonym">Lygocoris lucorum</name>
    <dbReference type="NCBI Taxonomy" id="248454"/>
    <lineage>
        <taxon>Eukaryota</taxon>
        <taxon>Metazoa</taxon>
        <taxon>Ecdysozoa</taxon>
        <taxon>Arthropoda</taxon>
        <taxon>Hexapoda</taxon>
        <taxon>Insecta</taxon>
        <taxon>Pterygota</taxon>
        <taxon>Neoptera</taxon>
        <taxon>Paraneoptera</taxon>
        <taxon>Hemiptera</taxon>
        <taxon>Heteroptera</taxon>
        <taxon>Panheteroptera</taxon>
        <taxon>Cimicomorpha</taxon>
        <taxon>Miridae</taxon>
        <taxon>Mirini</taxon>
        <taxon>Apolygus</taxon>
    </lineage>
</organism>
<dbReference type="OrthoDB" id="443318at2759"/>
<dbReference type="PANTHER" id="PTHR11802">
    <property type="entry name" value="SERINE PROTEASE FAMILY S10 SERINE CARBOXYPEPTIDASE"/>
    <property type="match status" value="1"/>
</dbReference>
<gene>
    <name evidence="8" type="ORF">GE061_007402</name>
</gene>
<accession>A0A8S9WU71</accession>
<dbReference type="AlphaFoldDB" id="A0A8S9WU71"/>
<keyword evidence="3" id="KW-0645">Protease</keyword>
<dbReference type="InterPro" id="IPR029058">
    <property type="entry name" value="AB_hydrolase_fold"/>
</dbReference>
<dbReference type="GO" id="GO:0006508">
    <property type="term" value="P:proteolysis"/>
    <property type="evidence" value="ECO:0007669"/>
    <property type="project" value="UniProtKB-KW"/>
</dbReference>
<evidence type="ECO:0000313" key="8">
    <source>
        <dbReference type="EMBL" id="KAF6199376.1"/>
    </source>
</evidence>
<dbReference type="InterPro" id="IPR001563">
    <property type="entry name" value="Peptidase_S10"/>
</dbReference>